<dbReference type="InterPro" id="IPR052169">
    <property type="entry name" value="CW_Biosynth-Accessory"/>
</dbReference>
<evidence type="ECO:0000313" key="4">
    <source>
        <dbReference type="EMBL" id="HIU35527.1"/>
    </source>
</evidence>
<comment type="caution">
    <text evidence="4">The sequence shown here is derived from an EMBL/GenBank/DDBJ whole genome shotgun (WGS) entry which is preliminary data.</text>
</comment>
<dbReference type="CDD" id="cd07381">
    <property type="entry name" value="MPP_CapA"/>
    <property type="match status" value="1"/>
</dbReference>
<evidence type="ECO:0000256" key="2">
    <source>
        <dbReference type="SAM" id="MobiDB-lite"/>
    </source>
</evidence>
<accession>A0A9D1IGA3</accession>
<dbReference type="SUPFAM" id="SSF56300">
    <property type="entry name" value="Metallo-dependent phosphatases"/>
    <property type="match status" value="1"/>
</dbReference>
<dbReference type="EMBL" id="DVMW01000024">
    <property type="protein sequence ID" value="HIU35527.1"/>
    <property type="molecule type" value="Genomic_DNA"/>
</dbReference>
<comment type="similarity">
    <text evidence="1">Belongs to the CapA family.</text>
</comment>
<gene>
    <name evidence="4" type="ORF">IAC53_02840</name>
</gene>
<dbReference type="PANTHER" id="PTHR33393">
    <property type="entry name" value="POLYGLUTAMINE SYNTHESIS ACCESSORY PROTEIN RV0574C-RELATED"/>
    <property type="match status" value="1"/>
</dbReference>
<dbReference type="Gene3D" id="3.60.21.10">
    <property type="match status" value="1"/>
</dbReference>
<sequence>MQKKSVKIFLSVVLTLVVLAGAAAVVGVVRNGRTPEAAPVGAAPAETTAPATTAPAPQPVTLSFLSVGDNLIHDGIYEQANRRAGGDGYDFSFCYTRIADAVAAADVATINQETPVAKSYKPSGYPLFNSPVELGQEVADIGFDVVNLANNHMLDKTSKGLLESIEFWDGLSGVVRTGAYKDKADLETVEYIERDGIKIGLVGVTQYTNGLSLPDDSPLEFLYTSETEAIEKKIKAAADACDVVLVNAHWGSEYTTTPSQDQKNLARQMAAWGADVIIGHHPHVLQPIEWIANADGSQTLVAYSLGNFISQQNTAARVIGGMLHYDVTVDPQTKAVTVSNVKLEPIVTHYVNGAHDVQIYPLSQYTDALAKRQASRIKQSDFSVAYIEDFVRDVIPEEFLAA</sequence>
<reference evidence="4" key="2">
    <citation type="journal article" date="2021" name="PeerJ">
        <title>Extensive microbial diversity within the chicken gut microbiome revealed by metagenomics and culture.</title>
        <authorList>
            <person name="Gilroy R."/>
            <person name="Ravi A."/>
            <person name="Getino M."/>
            <person name="Pursley I."/>
            <person name="Horton D.L."/>
            <person name="Alikhan N.F."/>
            <person name="Baker D."/>
            <person name="Gharbi K."/>
            <person name="Hall N."/>
            <person name="Watson M."/>
            <person name="Adriaenssens E.M."/>
            <person name="Foster-Nyarko E."/>
            <person name="Jarju S."/>
            <person name="Secka A."/>
            <person name="Antonio M."/>
            <person name="Oren A."/>
            <person name="Chaudhuri R.R."/>
            <person name="La Ragione R."/>
            <person name="Hildebrand F."/>
            <person name="Pallen M.J."/>
        </authorList>
    </citation>
    <scope>NUCLEOTIDE SEQUENCE</scope>
    <source>
        <strain evidence="4">ChiGjej1B1-19959</strain>
    </source>
</reference>
<organism evidence="4 5">
    <name type="scientific">Candidatus Fimenecus excrementigallinarum</name>
    <dbReference type="NCBI Taxonomy" id="2840816"/>
    <lineage>
        <taxon>Bacteria</taxon>
        <taxon>Bacillati</taxon>
        <taxon>Bacillota</taxon>
        <taxon>Clostridia</taxon>
        <taxon>Candidatus Fimenecus</taxon>
    </lineage>
</organism>
<protein>
    <submittedName>
        <fullName evidence="4">CapA family protein</fullName>
    </submittedName>
</protein>
<proteinExistence type="inferred from homology"/>
<dbReference type="Pfam" id="PF09587">
    <property type="entry name" value="PGA_cap"/>
    <property type="match status" value="1"/>
</dbReference>
<dbReference type="PANTHER" id="PTHR33393:SF12">
    <property type="entry name" value="CAPSULE BIOSYNTHESIS PROTEIN CAPA"/>
    <property type="match status" value="1"/>
</dbReference>
<evidence type="ECO:0000256" key="1">
    <source>
        <dbReference type="ARBA" id="ARBA00005662"/>
    </source>
</evidence>
<dbReference type="InterPro" id="IPR029052">
    <property type="entry name" value="Metallo-depent_PP-like"/>
</dbReference>
<dbReference type="AlphaFoldDB" id="A0A9D1IGA3"/>
<dbReference type="SMART" id="SM00854">
    <property type="entry name" value="PGA_cap"/>
    <property type="match status" value="1"/>
</dbReference>
<reference evidence="4" key="1">
    <citation type="submission" date="2020-10" db="EMBL/GenBank/DDBJ databases">
        <authorList>
            <person name="Gilroy R."/>
        </authorList>
    </citation>
    <scope>NUCLEOTIDE SEQUENCE</scope>
    <source>
        <strain evidence="4">ChiGjej1B1-19959</strain>
    </source>
</reference>
<evidence type="ECO:0000313" key="5">
    <source>
        <dbReference type="Proteomes" id="UP000824071"/>
    </source>
</evidence>
<dbReference type="InterPro" id="IPR019079">
    <property type="entry name" value="Capsule_synth_CapA"/>
</dbReference>
<name>A0A9D1IGA3_9FIRM</name>
<dbReference type="Proteomes" id="UP000824071">
    <property type="component" value="Unassembled WGS sequence"/>
</dbReference>
<feature type="domain" description="Capsule synthesis protein CapA" evidence="3">
    <location>
        <begin position="63"/>
        <end position="312"/>
    </location>
</feature>
<feature type="region of interest" description="Disordered" evidence="2">
    <location>
        <begin position="36"/>
        <end position="56"/>
    </location>
</feature>
<evidence type="ECO:0000259" key="3">
    <source>
        <dbReference type="SMART" id="SM00854"/>
    </source>
</evidence>